<dbReference type="FunFam" id="1.10.10.10:FF:000141">
    <property type="entry name" value="vacuolar protein-sorting-associated protein 25"/>
    <property type="match status" value="1"/>
</dbReference>
<dbReference type="GO" id="GO:0015031">
    <property type="term" value="P:protein transport"/>
    <property type="evidence" value="ECO:0007669"/>
    <property type="project" value="UniProtKB-KW"/>
</dbReference>
<name>A0ABD3PME5_9STRA</name>
<dbReference type="Proteomes" id="UP001516023">
    <property type="component" value="Unassembled WGS sequence"/>
</dbReference>
<dbReference type="Gene3D" id="1.10.10.570">
    <property type="entry name" value="Winged helix' DNA-binding domain. Chain C. Domain 1"/>
    <property type="match status" value="1"/>
</dbReference>
<comment type="similarity">
    <text evidence="1">Belongs to the VPS25 family.</text>
</comment>
<sequence length="185" mass="21509">MPISANVMSIPVDFEFPYFYHFPPFYTIQPVLVTRDKQLAQWRELILKYHTDLKIKTLVLHECPLWRNASIGRELSRDEIQVVMDDFVKSGHGEWEDPAIRTRCRILWRRPEQLSSDIYDWAVANGYINSVCTVYELHSGEDVNGMSFQGADEELLRRALSILESQGKCAIFKGETSEEDGLKFF</sequence>
<dbReference type="InterPro" id="IPR036390">
    <property type="entry name" value="WH_DNA-bd_sf"/>
</dbReference>
<dbReference type="InterPro" id="IPR008570">
    <property type="entry name" value="ESCRT-II_cplx_Vps25-sub"/>
</dbReference>
<dbReference type="EMBL" id="JABMIG020000149">
    <property type="protein sequence ID" value="KAL3788943.1"/>
    <property type="molecule type" value="Genomic_DNA"/>
</dbReference>
<comment type="caution">
    <text evidence="5">The sequence shown here is derived from an EMBL/GenBank/DDBJ whole genome shotgun (WGS) entry which is preliminary data.</text>
</comment>
<dbReference type="PANTHER" id="PTHR13149:SF0">
    <property type="entry name" value="VACUOLAR PROTEIN-SORTING-ASSOCIATED PROTEIN 25"/>
    <property type="match status" value="1"/>
</dbReference>
<dbReference type="InterPro" id="IPR014041">
    <property type="entry name" value="ESCRT-II_cplx_Vps25-sub_N"/>
</dbReference>
<dbReference type="GO" id="GO:0016236">
    <property type="term" value="P:macroautophagy"/>
    <property type="evidence" value="ECO:0007669"/>
    <property type="project" value="UniProtKB-ARBA"/>
</dbReference>
<dbReference type="Pfam" id="PF05871">
    <property type="entry name" value="ESCRT-II"/>
    <property type="match status" value="1"/>
</dbReference>
<dbReference type="Gene3D" id="1.10.10.10">
    <property type="entry name" value="Winged helix-like DNA-binding domain superfamily/Winged helix DNA-binding domain"/>
    <property type="match status" value="1"/>
</dbReference>
<reference evidence="5 6" key="1">
    <citation type="journal article" date="2020" name="G3 (Bethesda)">
        <title>Improved Reference Genome for Cyclotella cryptica CCMP332, a Model for Cell Wall Morphogenesis, Salinity Adaptation, and Lipid Production in Diatoms (Bacillariophyta).</title>
        <authorList>
            <person name="Roberts W.R."/>
            <person name="Downey K.M."/>
            <person name="Ruck E.C."/>
            <person name="Traller J.C."/>
            <person name="Alverson A.J."/>
        </authorList>
    </citation>
    <scope>NUCLEOTIDE SEQUENCE [LARGE SCALE GENOMIC DNA]</scope>
    <source>
        <strain evidence="5 6">CCMP332</strain>
    </source>
</reference>
<evidence type="ECO:0000256" key="2">
    <source>
        <dbReference type="ARBA" id="ARBA00022448"/>
    </source>
</evidence>
<keyword evidence="6" id="KW-1185">Reference proteome</keyword>
<evidence type="ECO:0000256" key="1">
    <source>
        <dbReference type="ARBA" id="ARBA00009674"/>
    </source>
</evidence>
<accession>A0ABD3PME5</accession>
<dbReference type="AlphaFoldDB" id="A0ABD3PME5"/>
<evidence type="ECO:0000313" key="6">
    <source>
        <dbReference type="Proteomes" id="UP001516023"/>
    </source>
</evidence>
<dbReference type="PANTHER" id="PTHR13149">
    <property type="entry name" value="VACUOLAR PROTEIN SORTING-ASSOCIATED PROTEIN VPS25"/>
    <property type="match status" value="1"/>
</dbReference>
<dbReference type="SUPFAM" id="SSF46785">
    <property type="entry name" value="Winged helix' DNA-binding domain"/>
    <property type="match status" value="2"/>
</dbReference>
<protein>
    <recommendedName>
        <fullName evidence="4">ESCRT-II complex subunit VPS25</fullName>
    </recommendedName>
</protein>
<gene>
    <name evidence="5" type="ORF">HJC23_000227</name>
</gene>
<dbReference type="InterPro" id="IPR036388">
    <property type="entry name" value="WH-like_DNA-bd_sf"/>
</dbReference>
<evidence type="ECO:0000256" key="4">
    <source>
        <dbReference type="ARBA" id="ARBA00030094"/>
    </source>
</evidence>
<organism evidence="5 6">
    <name type="scientific">Cyclotella cryptica</name>
    <dbReference type="NCBI Taxonomy" id="29204"/>
    <lineage>
        <taxon>Eukaryota</taxon>
        <taxon>Sar</taxon>
        <taxon>Stramenopiles</taxon>
        <taxon>Ochrophyta</taxon>
        <taxon>Bacillariophyta</taxon>
        <taxon>Coscinodiscophyceae</taxon>
        <taxon>Thalassiosirophycidae</taxon>
        <taxon>Stephanodiscales</taxon>
        <taxon>Stephanodiscaceae</taxon>
        <taxon>Cyclotella</taxon>
    </lineage>
</organism>
<keyword evidence="3" id="KW-0653">Protein transport</keyword>
<evidence type="ECO:0000313" key="5">
    <source>
        <dbReference type="EMBL" id="KAL3788943.1"/>
    </source>
</evidence>
<proteinExistence type="inferred from homology"/>
<keyword evidence="2" id="KW-0813">Transport</keyword>
<evidence type="ECO:0000256" key="3">
    <source>
        <dbReference type="ARBA" id="ARBA00022927"/>
    </source>
</evidence>